<feature type="non-terminal residue" evidence="2">
    <location>
        <position position="57"/>
    </location>
</feature>
<dbReference type="Proteomes" id="UP001292571">
    <property type="component" value="Unassembled WGS sequence"/>
</dbReference>
<gene>
    <name evidence="2" type="ORF">SOP97_17790</name>
</gene>
<keyword evidence="3" id="KW-1185">Reference proteome</keyword>
<dbReference type="EMBL" id="JAYEET010000053">
    <property type="protein sequence ID" value="MEA1607652.1"/>
    <property type="molecule type" value="Genomic_DNA"/>
</dbReference>
<comment type="caution">
    <text evidence="2">The sequence shown here is derived from an EMBL/GenBank/DDBJ whole genome shotgun (WGS) entry which is preliminary data.</text>
</comment>
<evidence type="ECO:0000259" key="1">
    <source>
        <dbReference type="PROSITE" id="PS50532"/>
    </source>
</evidence>
<evidence type="ECO:0000313" key="3">
    <source>
        <dbReference type="Proteomes" id="UP001292571"/>
    </source>
</evidence>
<reference evidence="2 3" key="1">
    <citation type="submission" date="2023-12" db="EMBL/GenBank/DDBJ databases">
        <title>Pseudomonas sp. T5W1.</title>
        <authorList>
            <person name="Maltman C."/>
        </authorList>
    </citation>
    <scope>NUCLEOTIDE SEQUENCE [LARGE SCALE GENOMIC DNA]</scope>
    <source>
        <strain evidence="2 3">T5W1</strain>
    </source>
</reference>
<dbReference type="InterPro" id="IPR017895">
    <property type="entry name" value="HTH_IS408/IS1162_type"/>
</dbReference>
<accession>A0ABU5PDB4</accession>
<feature type="domain" description="HTH IS408-type" evidence="1">
    <location>
        <begin position="4"/>
        <end position="57"/>
    </location>
</feature>
<name>A0ABU5PDB4_9PSED</name>
<sequence>MRKIREVLRLKFDCGLSVRKIARSLGTGHSSAGDYLCRFAASGLSWPCSLSDAELEQ</sequence>
<organism evidence="2 3">
    <name type="scientific">Pseudomonas spirodelae</name>
    <dbReference type="NCBI Taxonomy" id="3101751"/>
    <lineage>
        <taxon>Bacteria</taxon>
        <taxon>Pseudomonadati</taxon>
        <taxon>Pseudomonadota</taxon>
        <taxon>Gammaproteobacteria</taxon>
        <taxon>Pseudomonadales</taxon>
        <taxon>Pseudomonadaceae</taxon>
        <taxon>Pseudomonas</taxon>
    </lineage>
</organism>
<protein>
    <submittedName>
        <fullName evidence="2">IS21 family transposase</fullName>
    </submittedName>
</protein>
<dbReference type="PROSITE" id="PS50532">
    <property type="entry name" value="HTH_IS408"/>
    <property type="match status" value="1"/>
</dbReference>
<evidence type="ECO:0000313" key="2">
    <source>
        <dbReference type="EMBL" id="MEA1607652.1"/>
    </source>
</evidence>
<proteinExistence type="predicted"/>